<dbReference type="InterPro" id="IPR005561">
    <property type="entry name" value="ANTAR"/>
</dbReference>
<evidence type="ECO:0000256" key="3">
    <source>
        <dbReference type="ARBA" id="ARBA00023015"/>
    </source>
</evidence>
<accession>A0ABV3BW46</accession>
<organism evidence="6 7">
    <name type="scientific">Streptomyces atriruber</name>
    <dbReference type="NCBI Taxonomy" id="545121"/>
    <lineage>
        <taxon>Bacteria</taxon>
        <taxon>Bacillati</taxon>
        <taxon>Actinomycetota</taxon>
        <taxon>Actinomycetes</taxon>
        <taxon>Kitasatosporales</taxon>
        <taxon>Streptomycetaceae</taxon>
        <taxon>Streptomyces</taxon>
    </lineage>
</organism>
<dbReference type="InterPro" id="IPR003018">
    <property type="entry name" value="GAF"/>
</dbReference>
<dbReference type="EMBL" id="JBEYXV010000015">
    <property type="protein sequence ID" value="MEU6824507.1"/>
    <property type="molecule type" value="Genomic_DNA"/>
</dbReference>
<sequence>MDLLQDLTVRCADLLGVSAASVLLISDHKGGVAAGVTGTVEASDERTREIELAAFLRGESPSRDSCLSGTAVPHIDLHGAEAAARWPWFAQEARAAGFVAECVVPLRQEPSGGEQAVGSEWGVGAPVVGALGLFGGGGEGPLSEEQLACAQMFADLAAAAVARQRSLERSIVECGQLQAALTSRIAIEQAKGMLAERWQCSVDEAFGALRKHARHRRVRLGDFARQVVAGEIDTTEIRQR</sequence>
<dbReference type="InterPro" id="IPR029016">
    <property type="entry name" value="GAF-like_dom_sf"/>
</dbReference>
<dbReference type="Pfam" id="PF03861">
    <property type="entry name" value="ANTAR"/>
    <property type="match status" value="1"/>
</dbReference>
<gene>
    <name evidence="6" type="ORF">ABZ921_28075</name>
</gene>
<dbReference type="SUPFAM" id="SSF52172">
    <property type="entry name" value="CheY-like"/>
    <property type="match status" value="1"/>
</dbReference>
<dbReference type="SUPFAM" id="SSF55781">
    <property type="entry name" value="GAF domain-like"/>
    <property type="match status" value="1"/>
</dbReference>
<keyword evidence="4" id="KW-0804">Transcription</keyword>
<protein>
    <submittedName>
        <fullName evidence="6">ANTAR domain-containing protein</fullName>
    </submittedName>
</protein>
<dbReference type="Gene3D" id="1.10.10.10">
    <property type="entry name" value="Winged helix-like DNA-binding domain superfamily/Winged helix DNA-binding domain"/>
    <property type="match status" value="1"/>
</dbReference>
<comment type="caution">
    <text evidence="6">The sequence shown here is derived from an EMBL/GenBank/DDBJ whole genome shotgun (WGS) entry which is preliminary data.</text>
</comment>
<reference evidence="6 7" key="1">
    <citation type="submission" date="2024-06" db="EMBL/GenBank/DDBJ databases">
        <title>The Natural Products Discovery Center: Release of the First 8490 Sequenced Strains for Exploring Actinobacteria Biosynthetic Diversity.</title>
        <authorList>
            <person name="Kalkreuter E."/>
            <person name="Kautsar S.A."/>
            <person name="Yang D."/>
            <person name="Bader C.D."/>
            <person name="Teijaro C.N."/>
            <person name="Fluegel L."/>
            <person name="Davis C.M."/>
            <person name="Simpson J.R."/>
            <person name="Lauterbach L."/>
            <person name="Steele A.D."/>
            <person name="Gui C."/>
            <person name="Meng S."/>
            <person name="Li G."/>
            <person name="Viehrig K."/>
            <person name="Ye F."/>
            <person name="Su P."/>
            <person name="Kiefer A.F."/>
            <person name="Nichols A."/>
            <person name="Cepeda A.J."/>
            <person name="Yan W."/>
            <person name="Fan B."/>
            <person name="Jiang Y."/>
            <person name="Adhikari A."/>
            <person name="Zheng C.-J."/>
            <person name="Schuster L."/>
            <person name="Cowan T.M."/>
            <person name="Smanski M.J."/>
            <person name="Chevrette M.G."/>
            <person name="De Carvalho L.P.S."/>
            <person name="Shen B."/>
        </authorList>
    </citation>
    <scope>NUCLEOTIDE SEQUENCE [LARGE SCALE GENOMIC DNA]</scope>
    <source>
        <strain evidence="6 7">NPDC046838</strain>
    </source>
</reference>
<evidence type="ECO:0000256" key="2">
    <source>
        <dbReference type="ARBA" id="ARBA00022777"/>
    </source>
</evidence>
<evidence type="ECO:0000256" key="1">
    <source>
        <dbReference type="ARBA" id="ARBA00022679"/>
    </source>
</evidence>
<dbReference type="PROSITE" id="PS50921">
    <property type="entry name" value="ANTAR"/>
    <property type="match status" value="1"/>
</dbReference>
<keyword evidence="7" id="KW-1185">Reference proteome</keyword>
<evidence type="ECO:0000313" key="6">
    <source>
        <dbReference type="EMBL" id="MEU6824507.1"/>
    </source>
</evidence>
<dbReference type="SMART" id="SM01012">
    <property type="entry name" value="ANTAR"/>
    <property type="match status" value="1"/>
</dbReference>
<dbReference type="Pfam" id="PF01590">
    <property type="entry name" value="GAF"/>
    <property type="match status" value="1"/>
</dbReference>
<dbReference type="InterPro" id="IPR011006">
    <property type="entry name" value="CheY-like_superfamily"/>
</dbReference>
<keyword evidence="2" id="KW-0418">Kinase</keyword>
<dbReference type="InterPro" id="IPR036388">
    <property type="entry name" value="WH-like_DNA-bd_sf"/>
</dbReference>
<evidence type="ECO:0000313" key="7">
    <source>
        <dbReference type="Proteomes" id="UP001551176"/>
    </source>
</evidence>
<name>A0ABV3BW46_9ACTN</name>
<keyword evidence="3" id="KW-0805">Transcription regulation</keyword>
<keyword evidence="1" id="KW-0808">Transferase</keyword>
<dbReference type="Gene3D" id="3.30.450.40">
    <property type="match status" value="1"/>
</dbReference>
<dbReference type="RefSeq" id="WP_359353909.1">
    <property type="nucleotide sequence ID" value="NZ_JBEYXV010000015.1"/>
</dbReference>
<proteinExistence type="predicted"/>
<dbReference type="Proteomes" id="UP001551176">
    <property type="component" value="Unassembled WGS sequence"/>
</dbReference>
<evidence type="ECO:0000256" key="4">
    <source>
        <dbReference type="ARBA" id="ARBA00023163"/>
    </source>
</evidence>
<feature type="domain" description="ANTAR" evidence="5">
    <location>
        <begin position="167"/>
        <end position="228"/>
    </location>
</feature>
<evidence type="ECO:0000259" key="5">
    <source>
        <dbReference type="PROSITE" id="PS50921"/>
    </source>
</evidence>